<evidence type="ECO:0000256" key="1">
    <source>
        <dbReference type="SAM" id="Phobius"/>
    </source>
</evidence>
<dbReference type="KEGG" id="mbah:HYN46_08165"/>
<accession>A0A345P6A2</accession>
<keyword evidence="3" id="KW-1185">Reference proteome</keyword>
<keyword evidence="1" id="KW-0812">Transmembrane</keyword>
<protein>
    <submittedName>
        <fullName evidence="2">Uncharacterized protein</fullName>
    </submittedName>
</protein>
<evidence type="ECO:0000313" key="2">
    <source>
        <dbReference type="EMBL" id="AXI02811.1"/>
    </source>
</evidence>
<reference evidence="2 3" key="1">
    <citation type="submission" date="2018-07" db="EMBL/GenBank/DDBJ databases">
        <title>Genome sequencing of Moraxellaceae gen. HYN0046.</title>
        <authorList>
            <person name="Kim M."/>
            <person name="Yi H."/>
        </authorList>
    </citation>
    <scope>NUCLEOTIDE SEQUENCE [LARGE SCALE GENOMIC DNA]</scope>
    <source>
        <strain evidence="2 3">HYN0046</strain>
    </source>
</reference>
<proteinExistence type="predicted"/>
<keyword evidence="1" id="KW-1133">Transmembrane helix</keyword>
<organism evidence="2 3">
    <name type="scientific">Aquirhabdus parva</name>
    <dbReference type="NCBI Taxonomy" id="2283318"/>
    <lineage>
        <taxon>Bacteria</taxon>
        <taxon>Pseudomonadati</taxon>
        <taxon>Pseudomonadota</taxon>
        <taxon>Gammaproteobacteria</taxon>
        <taxon>Moraxellales</taxon>
        <taxon>Moraxellaceae</taxon>
        <taxon>Aquirhabdus</taxon>
    </lineage>
</organism>
<dbReference type="Proteomes" id="UP000253940">
    <property type="component" value="Chromosome"/>
</dbReference>
<dbReference type="RefSeq" id="WP_114898921.1">
    <property type="nucleotide sequence ID" value="NZ_CP031222.1"/>
</dbReference>
<feature type="transmembrane region" description="Helical" evidence="1">
    <location>
        <begin position="20"/>
        <end position="41"/>
    </location>
</feature>
<dbReference type="AlphaFoldDB" id="A0A345P6A2"/>
<keyword evidence="1" id="KW-0472">Membrane</keyword>
<name>A0A345P6A2_9GAMM</name>
<gene>
    <name evidence="2" type="ORF">HYN46_08165</name>
</gene>
<evidence type="ECO:0000313" key="3">
    <source>
        <dbReference type="Proteomes" id="UP000253940"/>
    </source>
</evidence>
<dbReference type="EMBL" id="CP031222">
    <property type="protein sequence ID" value="AXI02811.1"/>
    <property type="molecule type" value="Genomic_DNA"/>
</dbReference>
<sequence>MSPTLSHTITHTTTTSISSFDWTIFVGLAAVIAVFYTQWRFDARQKKDHKKELLLKRYEILVLKRHNILEHIVNSTKSILLITSLIDSLNDSENESEIRKTIESELSIHVITYFELLYLINMYLPDINIENLKDSRRNFENSFRVFMNSDKKLNAKDKFEDVAITCINEHHMIASKVIEASRSNDLKLLKENNLD</sequence>